<dbReference type="FunFam" id="3.40.50.720:FF:000097">
    <property type="entry name" value="SDR family oxidoreductase"/>
    <property type="match status" value="1"/>
</dbReference>
<dbReference type="SUPFAM" id="SSF51735">
    <property type="entry name" value="NAD(P)-binding Rossmann-fold domains"/>
    <property type="match status" value="1"/>
</dbReference>
<dbReference type="GO" id="GO:0016614">
    <property type="term" value="F:oxidoreductase activity, acting on CH-OH group of donors"/>
    <property type="evidence" value="ECO:0007669"/>
    <property type="project" value="UniProtKB-ARBA"/>
</dbReference>
<sequence length="304" mass="32422">MPTDLITPQDLVTPQDPRSQYPGPPSDVEIQPAPATQTAMSEKPDCGEVSYKGSGRLTGRKALLTGADSGIGRAAAIAFAREGADVAICYLPEEQEDAEDVAEYIREAGRKAVLLPGDVANEGFCQRLVTDAVKQLGGIDILVNNAGKMGKTEGLLDTSTERFDSLMKTNLYSIFWITKAAVPHLRPGASIINTTSIQGFEPSGNIFDYAITKAAIANFTKGLSEQLMEKYGIRINAVAPGPIWTPLQEADGDEKKLKKLGSKTPYKRPGQPVELAPVYVLLASQEGSYITGEIYGVTGGMGIA</sequence>
<dbReference type="RefSeq" id="WP_050062078.1">
    <property type="nucleotide sequence ID" value="NZ_JACHEK010000002.1"/>
</dbReference>
<accession>A0A841JXI8</accession>
<feature type="region of interest" description="Disordered" evidence="4">
    <location>
        <begin position="1"/>
        <end position="52"/>
    </location>
</feature>
<organism evidence="5 6">
    <name type="scientific">Silvibacterium bohemicum</name>
    <dbReference type="NCBI Taxonomy" id="1577686"/>
    <lineage>
        <taxon>Bacteria</taxon>
        <taxon>Pseudomonadati</taxon>
        <taxon>Acidobacteriota</taxon>
        <taxon>Terriglobia</taxon>
        <taxon>Terriglobales</taxon>
        <taxon>Acidobacteriaceae</taxon>
        <taxon>Silvibacterium</taxon>
    </lineage>
</organism>
<reference evidence="5 6" key="1">
    <citation type="submission" date="2020-08" db="EMBL/GenBank/DDBJ databases">
        <title>Genomic Encyclopedia of Type Strains, Phase IV (KMG-IV): sequencing the most valuable type-strain genomes for metagenomic binning, comparative biology and taxonomic classification.</title>
        <authorList>
            <person name="Goeker M."/>
        </authorList>
    </citation>
    <scope>NUCLEOTIDE SEQUENCE [LARGE SCALE GENOMIC DNA]</scope>
    <source>
        <strain evidence="5 6">DSM 103733</strain>
    </source>
</reference>
<dbReference type="PRINTS" id="PR00080">
    <property type="entry name" value="SDRFAMILY"/>
</dbReference>
<keyword evidence="2" id="KW-0560">Oxidoreductase</keyword>
<dbReference type="PROSITE" id="PS00061">
    <property type="entry name" value="ADH_SHORT"/>
    <property type="match status" value="1"/>
</dbReference>
<evidence type="ECO:0000256" key="3">
    <source>
        <dbReference type="ARBA" id="ARBA00067437"/>
    </source>
</evidence>
<protein>
    <recommendedName>
        <fullName evidence="3">Uncharacterized oxidoreductase YghA</fullName>
    </recommendedName>
</protein>
<proteinExistence type="inferred from homology"/>
<dbReference type="InterPro" id="IPR020904">
    <property type="entry name" value="Sc_DH/Rdtase_CS"/>
</dbReference>
<dbReference type="Pfam" id="PF13561">
    <property type="entry name" value="adh_short_C2"/>
    <property type="match status" value="1"/>
</dbReference>
<evidence type="ECO:0000256" key="4">
    <source>
        <dbReference type="SAM" id="MobiDB-lite"/>
    </source>
</evidence>
<dbReference type="PANTHER" id="PTHR48107">
    <property type="entry name" value="NADPH-DEPENDENT ALDEHYDE REDUCTASE-LIKE PROTEIN, CHLOROPLASTIC-RELATED"/>
    <property type="match status" value="1"/>
</dbReference>
<name>A0A841JXI8_9BACT</name>
<evidence type="ECO:0000313" key="6">
    <source>
        <dbReference type="Proteomes" id="UP000538666"/>
    </source>
</evidence>
<dbReference type="PRINTS" id="PR00081">
    <property type="entry name" value="GDHRDH"/>
</dbReference>
<dbReference type="AlphaFoldDB" id="A0A841JXI8"/>
<dbReference type="Gene3D" id="3.40.50.720">
    <property type="entry name" value="NAD(P)-binding Rossmann-like Domain"/>
    <property type="match status" value="1"/>
</dbReference>
<keyword evidence="6" id="KW-1185">Reference proteome</keyword>
<evidence type="ECO:0000256" key="1">
    <source>
        <dbReference type="ARBA" id="ARBA00006484"/>
    </source>
</evidence>
<dbReference type="InterPro" id="IPR036291">
    <property type="entry name" value="NAD(P)-bd_dom_sf"/>
</dbReference>
<dbReference type="EMBL" id="JACHEK010000002">
    <property type="protein sequence ID" value="MBB6143158.1"/>
    <property type="molecule type" value="Genomic_DNA"/>
</dbReference>
<comment type="similarity">
    <text evidence="1">Belongs to the short-chain dehydrogenases/reductases (SDR) family.</text>
</comment>
<dbReference type="PANTHER" id="PTHR48107:SF16">
    <property type="entry name" value="NADPH-DEPENDENT ALDEHYDE REDUCTASE 1, CHLOROPLASTIC"/>
    <property type="match status" value="1"/>
</dbReference>
<comment type="caution">
    <text evidence="5">The sequence shown here is derived from an EMBL/GenBank/DDBJ whole genome shotgun (WGS) entry which is preliminary data.</text>
</comment>
<dbReference type="OrthoDB" id="9803333at2"/>
<evidence type="ECO:0000313" key="5">
    <source>
        <dbReference type="EMBL" id="MBB6143158.1"/>
    </source>
</evidence>
<dbReference type="Proteomes" id="UP000538666">
    <property type="component" value="Unassembled WGS sequence"/>
</dbReference>
<dbReference type="InterPro" id="IPR002347">
    <property type="entry name" value="SDR_fam"/>
</dbReference>
<gene>
    <name evidence="5" type="ORF">HNQ77_001102</name>
</gene>
<evidence type="ECO:0000256" key="2">
    <source>
        <dbReference type="ARBA" id="ARBA00023002"/>
    </source>
</evidence>